<keyword evidence="3" id="KW-1185">Reference proteome</keyword>
<organism evidence="2 3">
    <name type="scientific">Lacrimispora amygdalina</name>
    <dbReference type="NCBI Taxonomy" id="253257"/>
    <lineage>
        <taxon>Bacteria</taxon>
        <taxon>Bacillati</taxon>
        <taxon>Bacillota</taxon>
        <taxon>Clostridia</taxon>
        <taxon>Lachnospirales</taxon>
        <taxon>Lachnospiraceae</taxon>
        <taxon>Lacrimispora</taxon>
    </lineage>
</organism>
<feature type="transmembrane region" description="Helical" evidence="1">
    <location>
        <begin position="12"/>
        <end position="30"/>
    </location>
</feature>
<comment type="caution">
    <text evidence="2">The sequence shown here is derived from an EMBL/GenBank/DDBJ whole genome shotgun (WGS) entry which is preliminary data.</text>
</comment>
<evidence type="ECO:0000313" key="2">
    <source>
        <dbReference type="EMBL" id="GLB28465.1"/>
    </source>
</evidence>
<sequence length="52" mass="6328">MVASFIFLENWILKIILGLLFIIHNWVFIFKIKTRKSKWYDMKKVEVQNNGI</sequence>
<proteinExistence type="predicted"/>
<name>A0ABQ5M0I8_9FIRM</name>
<protein>
    <submittedName>
        <fullName evidence="2">Uncharacterized protein</fullName>
    </submittedName>
</protein>
<dbReference type="EMBL" id="BRPJ01000007">
    <property type="protein sequence ID" value="GLB28465.1"/>
    <property type="molecule type" value="Genomic_DNA"/>
</dbReference>
<accession>A0ABQ5M0I8</accession>
<evidence type="ECO:0000256" key="1">
    <source>
        <dbReference type="SAM" id="Phobius"/>
    </source>
</evidence>
<dbReference type="Proteomes" id="UP001419084">
    <property type="component" value="Unassembled WGS sequence"/>
</dbReference>
<keyword evidence="1" id="KW-1133">Transmembrane helix</keyword>
<keyword evidence="1" id="KW-0812">Transmembrane</keyword>
<reference evidence="2 3" key="1">
    <citation type="journal article" date="2024" name="Int. J. Syst. Evol. Microbiol.">
        <title>Lacrimispora brassicae sp. nov. isolated from fermented cabbage, and proposal of Clostridium indicum Gundawar et al. 2019 and Clostridium methoxybenzovorans Mechichi et al. 1999 as heterotypic synonyms of Lacrimispora amygdalina (Parshina et al. 2003) Haas and Blanchard 2020 and Lacrimispora indolis (McClung and McCoy 1957) Haas and Blanchard 2020, respectively.</title>
        <authorList>
            <person name="Kobayashi H."/>
            <person name="Tanizawa Y."/>
            <person name="Sakamoto M."/>
            <person name="Ohkuma M."/>
            <person name="Tohno M."/>
        </authorList>
    </citation>
    <scope>NUCLEOTIDE SEQUENCE [LARGE SCALE GENOMIC DNA]</scope>
    <source>
        <strain evidence="2 3">DSM 12857</strain>
    </source>
</reference>
<evidence type="ECO:0000313" key="3">
    <source>
        <dbReference type="Proteomes" id="UP001419084"/>
    </source>
</evidence>
<keyword evidence="1" id="KW-0472">Membrane</keyword>
<gene>
    <name evidence="2" type="ORF">LAD12857_03880</name>
</gene>